<dbReference type="InterPro" id="IPR019787">
    <property type="entry name" value="Znf_PHD-finger"/>
</dbReference>
<feature type="repeat" description="RCC1" evidence="6">
    <location>
        <begin position="191"/>
        <end position="254"/>
    </location>
</feature>
<dbReference type="InterPro" id="IPR001965">
    <property type="entry name" value="Znf_PHD"/>
</dbReference>
<dbReference type="HOGENOM" id="CLU_005210_7_1_1"/>
<dbReference type="InterPro" id="IPR058923">
    <property type="entry name" value="RCC1-like_dom"/>
</dbReference>
<organism evidence="9 10">
    <name type="scientific">Serendipita vermifera MAFF 305830</name>
    <dbReference type="NCBI Taxonomy" id="933852"/>
    <lineage>
        <taxon>Eukaryota</taxon>
        <taxon>Fungi</taxon>
        <taxon>Dikarya</taxon>
        <taxon>Basidiomycota</taxon>
        <taxon>Agaricomycotina</taxon>
        <taxon>Agaricomycetes</taxon>
        <taxon>Sebacinales</taxon>
        <taxon>Serendipitaceae</taxon>
        <taxon>Serendipita</taxon>
    </lineage>
</organism>
<feature type="domain" description="PHD-type" evidence="8">
    <location>
        <begin position="436"/>
        <end position="487"/>
    </location>
</feature>
<dbReference type="PROSITE" id="PS50016">
    <property type="entry name" value="ZF_PHD_2"/>
    <property type="match status" value="1"/>
</dbReference>
<dbReference type="GO" id="GO:0031267">
    <property type="term" value="F:small GTPase binding"/>
    <property type="evidence" value="ECO:0007669"/>
    <property type="project" value="TreeGrafter"/>
</dbReference>
<evidence type="ECO:0000259" key="8">
    <source>
        <dbReference type="PROSITE" id="PS50016"/>
    </source>
</evidence>
<dbReference type="SUPFAM" id="SSF50985">
    <property type="entry name" value="RCC1/BLIP-II"/>
    <property type="match status" value="1"/>
</dbReference>
<evidence type="ECO:0000256" key="7">
    <source>
        <dbReference type="SAM" id="MobiDB-lite"/>
    </source>
</evidence>
<name>A0A0C2WDX0_SERVB</name>
<dbReference type="PANTHER" id="PTHR46207:SF1">
    <property type="entry name" value="PROTEIN RCC2"/>
    <property type="match status" value="1"/>
</dbReference>
<evidence type="ECO:0000256" key="2">
    <source>
        <dbReference type="ARBA" id="ARBA00022737"/>
    </source>
</evidence>
<evidence type="ECO:0000256" key="6">
    <source>
        <dbReference type="PROSITE-ProRule" id="PRU00235"/>
    </source>
</evidence>
<dbReference type="InterPro" id="IPR013083">
    <property type="entry name" value="Znf_RING/FYVE/PHD"/>
</dbReference>
<feature type="compositionally biased region" description="Acidic residues" evidence="7">
    <location>
        <begin position="568"/>
        <end position="578"/>
    </location>
</feature>
<proteinExistence type="predicted"/>
<dbReference type="Pfam" id="PF25390">
    <property type="entry name" value="WD40_RLD"/>
    <property type="match status" value="1"/>
</dbReference>
<feature type="repeat" description="RCC1" evidence="6">
    <location>
        <begin position="77"/>
        <end position="135"/>
    </location>
</feature>
<evidence type="ECO:0000256" key="4">
    <source>
        <dbReference type="ARBA" id="ARBA00022833"/>
    </source>
</evidence>
<dbReference type="PANTHER" id="PTHR46207">
    <property type="entry name" value="PROTEIN RCC2"/>
    <property type="match status" value="1"/>
</dbReference>
<dbReference type="PROSITE" id="PS50012">
    <property type="entry name" value="RCC1_3"/>
    <property type="match status" value="5"/>
</dbReference>
<dbReference type="SMART" id="SM00249">
    <property type="entry name" value="PHD"/>
    <property type="match status" value="1"/>
</dbReference>
<dbReference type="InterPro" id="IPR009091">
    <property type="entry name" value="RCC1/BLIP-II"/>
</dbReference>
<feature type="repeat" description="RCC1" evidence="6">
    <location>
        <begin position="136"/>
        <end position="190"/>
    </location>
</feature>
<sequence length="594" mass="62936">MAEYANTTSNPTPRWGRVVMTGGTDWPKLGRKSDKVTPGDHPDLMAPHLLRSLRTTKVVSIHTSSHSSHTIAIDIYGVAHLWGRAASSSLGLPGVTAVWESAPLKIRPKDLGLPEGVKFVHAATGRAHSLLVASDGSVWSAGLNTSGQCGHSPSPEVSPFRPIEGEWRGSGDRVIQAAAGNTFSIVLTASGKVYAFGSGEKGQLGNGRTGEHIVTSGRAVFDTEHIPLLVKGLEGRHIIQIASGLQHSILVDSDGYVLVFGCAGYCRLGLGDQRDALIPKVVPAFSNERAVSRAAAVFAGPTCSAVIDRGGMFWLAGKWKISGDGSAGQPWSSFRYVQDIMSLKCLTASLGGVTLWAVANDNDKILNVGWGQNAVNGELGQGEDKPKSATKPVSIETIAELDIISIAAGAHTVYFLAAPNDGLSDLPIYPDNTEQQEVCAVCRTERGESDSPLECEKCERLFHLSCLSPPLTEIPLGEWFCDDCLQQGLPDHLVAPAVYKEAPAPGAPGGEGGGPKRGRGRPRKFPDQQSQIMFMSEGAGTPVGGDYGGPMELGTPMAGEKRERSPDYDDDDGSDYDEYGGGARSGTTKRRRGD</sequence>
<keyword evidence="4" id="KW-0862">Zinc</keyword>
<dbReference type="SUPFAM" id="SSF57903">
    <property type="entry name" value="FYVE/PHD zinc finger"/>
    <property type="match status" value="1"/>
</dbReference>
<dbReference type="PROSITE" id="PS00626">
    <property type="entry name" value="RCC1_2"/>
    <property type="match status" value="1"/>
</dbReference>
<dbReference type="Gene3D" id="2.130.10.30">
    <property type="entry name" value="Regulator of chromosome condensation 1/beta-lactamase-inhibitor protein II"/>
    <property type="match status" value="2"/>
</dbReference>
<dbReference type="InterPro" id="IPR000408">
    <property type="entry name" value="Reg_chr_condens"/>
</dbReference>
<dbReference type="GO" id="GO:0016020">
    <property type="term" value="C:membrane"/>
    <property type="evidence" value="ECO:0007669"/>
    <property type="project" value="TreeGrafter"/>
</dbReference>
<keyword evidence="2" id="KW-0677">Repeat</keyword>
<dbReference type="Gene3D" id="3.30.40.10">
    <property type="entry name" value="Zinc/RING finger domain, C3HC4 (zinc finger)"/>
    <property type="match status" value="1"/>
</dbReference>
<dbReference type="Proteomes" id="UP000054097">
    <property type="component" value="Unassembled WGS sequence"/>
</dbReference>
<dbReference type="InterPro" id="IPR011011">
    <property type="entry name" value="Znf_FYVE_PHD"/>
</dbReference>
<evidence type="ECO:0000313" key="10">
    <source>
        <dbReference type="Proteomes" id="UP000054097"/>
    </source>
</evidence>
<keyword evidence="3 5" id="KW-0863">Zinc-finger</keyword>
<dbReference type="InterPro" id="IPR028641">
    <property type="entry name" value="RCC2"/>
</dbReference>
<dbReference type="PROSITE" id="PS01359">
    <property type="entry name" value="ZF_PHD_1"/>
    <property type="match status" value="1"/>
</dbReference>
<dbReference type="STRING" id="933852.A0A0C2WDX0"/>
<dbReference type="EMBL" id="KN824322">
    <property type="protein sequence ID" value="KIM24633.1"/>
    <property type="molecule type" value="Genomic_DNA"/>
</dbReference>
<dbReference type="InterPro" id="IPR019786">
    <property type="entry name" value="Zinc_finger_PHD-type_CS"/>
</dbReference>
<dbReference type="Pfam" id="PF00628">
    <property type="entry name" value="PHD"/>
    <property type="match status" value="1"/>
</dbReference>
<dbReference type="GO" id="GO:0008270">
    <property type="term" value="F:zinc ion binding"/>
    <property type="evidence" value="ECO:0007669"/>
    <property type="project" value="UniProtKB-KW"/>
</dbReference>
<evidence type="ECO:0000256" key="3">
    <source>
        <dbReference type="ARBA" id="ARBA00022771"/>
    </source>
</evidence>
<feature type="repeat" description="RCC1" evidence="6">
    <location>
        <begin position="365"/>
        <end position="419"/>
    </location>
</feature>
<evidence type="ECO:0000256" key="5">
    <source>
        <dbReference type="PROSITE-ProRule" id="PRU00146"/>
    </source>
</evidence>
<keyword evidence="1" id="KW-0479">Metal-binding</keyword>
<evidence type="ECO:0000256" key="1">
    <source>
        <dbReference type="ARBA" id="ARBA00022723"/>
    </source>
</evidence>
<reference evidence="10" key="2">
    <citation type="submission" date="2015-01" db="EMBL/GenBank/DDBJ databases">
        <title>Evolutionary Origins and Diversification of the Mycorrhizal Mutualists.</title>
        <authorList>
            <consortium name="DOE Joint Genome Institute"/>
            <consortium name="Mycorrhizal Genomics Consortium"/>
            <person name="Kohler A."/>
            <person name="Kuo A."/>
            <person name="Nagy L.G."/>
            <person name="Floudas D."/>
            <person name="Copeland A."/>
            <person name="Barry K.W."/>
            <person name="Cichocki N."/>
            <person name="Veneault-Fourrey C."/>
            <person name="LaButti K."/>
            <person name="Lindquist E.A."/>
            <person name="Lipzen A."/>
            <person name="Lundell T."/>
            <person name="Morin E."/>
            <person name="Murat C."/>
            <person name="Riley R."/>
            <person name="Ohm R."/>
            <person name="Sun H."/>
            <person name="Tunlid A."/>
            <person name="Henrissat B."/>
            <person name="Grigoriev I.V."/>
            <person name="Hibbett D.S."/>
            <person name="Martin F."/>
        </authorList>
    </citation>
    <scope>NUCLEOTIDE SEQUENCE [LARGE SCALE GENOMIC DNA]</scope>
    <source>
        <strain evidence="10">MAFF 305830</strain>
    </source>
</reference>
<dbReference type="AlphaFoldDB" id="A0A0C2WDX0"/>
<reference evidence="9 10" key="1">
    <citation type="submission" date="2014-04" db="EMBL/GenBank/DDBJ databases">
        <authorList>
            <consortium name="DOE Joint Genome Institute"/>
            <person name="Kuo A."/>
            <person name="Zuccaro A."/>
            <person name="Kohler A."/>
            <person name="Nagy L.G."/>
            <person name="Floudas D."/>
            <person name="Copeland A."/>
            <person name="Barry K.W."/>
            <person name="Cichocki N."/>
            <person name="Veneault-Fourrey C."/>
            <person name="LaButti K."/>
            <person name="Lindquist E.A."/>
            <person name="Lipzen A."/>
            <person name="Lundell T."/>
            <person name="Morin E."/>
            <person name="Murat C."/>
            <person name="Sun H."/>
            <person name="Tunlid A."/>
            <person name="Henrissat B."/>
            <person name="Grigoriev I.V."/>
            <person name="Hibbett D.S."/>
            <person name="Martin F."/>
            <person name="Nordberg H.P."/>
            <person name="Cantor M.N."/>
            <person name="Hua S.X."/>
        </authorList>
    </citation>
    <scope>NUCLEOTIDE SEQUENCE [LARGE SCALE GENOMIC DNA]</scope>
    <source>
        <strain evidence="9 10">MAFF 305830</strain>
    </source>
</reference>
<dbReference type="PRINTS" id="PR00633">
    <property type="entry name" value="RCCNDNSATION"/>
</dbReference>
<protein>
    <recommendedName>
        <fullName evidence="8">PHD-type domain-containing protein</fullName>
    </recommendedName>
</protein>
<feature type="compositionally biased region" description="Polar residues" evidence="7">
    <location>
        <begin position="1"/>
        <end position="12"/>
    </location>
</feature>
<feature type="compositionally biased region" description="Basic and acidic residues" evidence="7">
    <location>
        <begin position="31"/>
        <end position="43"/>
    </location>
</feature>
<feature type="repeat" description="RCC1" evidence="6">
    <location>
        <begin position="255"/>
        <end position="310"/>
    </location>
</feature>
<accession>A0A0C2WDX0</accession>
<feature type="region of interest" description="Disordered" evidence="7">
    <location>
        <begin position="1"/>
        <end position="45"/>
    </location>
</feature>
<keyword evidence="10" id="KW-1185">Reference proteome</keyword>
<evidence type="ECO:0000313" key="9">
    <source>
        <dbReference type="EMBL" id="KIM24633.1"/>
    </source>
</evidence>
<dbReference type="OrthoDB" id="5370059at2759"/>
<gene>
    <name evidence="9" type="ORF">M408DRAFT_331717</name>
</gene>
<feature type="region of interest" description="Disordered" evidence="7">
    <location>
        <begin position="501"/>
        <end position="594"/>
    </location>
</feature>